<accession>A0A412VJF0</accession>
<comment type="caution">
    <text evidence="1">The sequence shown here is derived from an EMBL/GenBank/DDBJ whole genome shotgun (WGS) entry which is preliminary data.</text>
</comment>
<proteinExistence type="predicted"/>
<gene>
    <name evidence="1" type="ORF">DWW27_14720</name>
</gene>
<dbReference type="AlphaFoldDB" id="A0A412VJF0"/>
<organism evidence="1 2">
    <name type="scientific">Phocaeicola vulgatus</name>
    <name type="common">Bacteroides vulgatus</name>
    <dbReference type="NCBI Taxonomy" id="821"/>
    <lineage>
        <taxon>Bacteria</taxon>
        <taxon>Pseudomonadati</taxon>
        <taxon>Bacteroidota</taxon>
        <taxon>Bacteroidia</taxon>
        <taxon>Bacteroidales</taxon>
        <taxon>Bacteroidaceae</taxon>
        <taxon>Phocaeicola</taxon>
    </lineage>
</organism>
<evidence type="ECO:0008006" key="3">
    <source>
        <dbReference type="Google" id="ProtNLM"/>
    </source>
</evidence>
<name>A0A412VJF0_PHOVU</name>
<dbReference type="EMBL" id="QRYT01000037">
    <property type="protein sequence ID" value="RGV06603.1"/>
    <property type="molecule type" value="Genomic_DNA"/>
</dbReference>
<sequence>MTRAKKQDGPNKRFSVQGWDASHYQKTEAYVAVIDKLYNEAIAEFARLAMRTNIDPDKPFSFADYPSTSATAQNIINGLASNMQAVIEKGSRNEWLYACKKNDEFLQSIMNTSKVGKRMLSKMQDRNLDALDAFQKRKVNGLDLSKRVWKYAGQFKKTMEFGIDVGIGEGRSAQQLSKDLRGSLIDPDRLFRRVRDKRGQLHLSKAAAAFHPGQGVYRSSYKNAMRLTRSEINMAYRESERLRWANLDFVVGFEIRLSNNHTTTDPKTGKKVPFVDICDTLAGRYPKSFVFKGWHPQCRCLMVPILQDPDEFDNQELDEMKAALKGTEYKKYASRNLVSEVPDKFKQWIKEHEEAAEGWSSIPYFIKDNFKGGRISGGLNLIKPKIEKPKVDPKVAELAAIDAEIAALKPRCLMWGVSTEMLNVVRPNNDPVQLRRIIKALEDQITKHETNYYNLLGKIQSLIGKAEKLGVNGAQLKSWSKSLQNNPAIIGNPNITTSINTSIQSLESDIANAVLNQSKGAKIQTPEHVRDEIKTVGTKEGWFEHGFDTLAVDKNRNNNGSTDMKGKISLAQDRLELCVSAMNKVKNGIDITFNEADAMATLWHEITHNRNKQGNMFLSTLERRFMELANEFVARKTLPEFYKALGAKDTPHTEFTTNRSSTAYNDMVCNYDRLIDVLGLDRSKVLSIVKKHLFEGRYTDQMTGLIDGVSEGFKNRINPDTGRKFTKTDIKRIIKFCYSGEDSFDYYLKHYNLKGAK</sequence>
<reference evidence="1 2" key="1">
    <citation type="submission" date="2018-08" db="EMBL/GenBank/DDBJ databases">
        <title>A genome reference for cultivated species of the human gut microbiota.</title>
        <authorList>
            <person name="Zou Y."/>
            <person name="Xue W."/>
            <person name="Luo G."/>
        </authorList>
    </citation>
    <scope>NUCLEOTIDE SEQUENCE [LARGE SCALE GENOMIC DNA]</scope>
    <source>
        <strain evidence="1 2">AF14-8</strain>
    </source>
</reference>
<evidence type="ECO:0000313" key="2">
    <source>
        <dbReference type="Proteomes" id="UP000285379"/>
    </source>
</evidence>
<dbReference type="RefSeq" id="WP_117866536.1">
    <property type="nucleotide sequence ID" value="NZ_QRYT01000037.1"/>
</dbReference>
<protein>
    <recommendedName>
        <fullName evidence="3">Phage Mu protein F like protein</fullName>
    </recommendedName>
</protein>
<dbReference type="Proteomes" id="UP000285379">
    <property type="component" value="Unassembled WGS sequence"/>
</dbReference>
<evidence type="ECO:0000313" key="1">
    <source>
        <dbReference type="EMBL" id="RGV06603.1"/>
    </source>
</evidence>